<evidence type="ECO:0000313" key="6">
    <source>
        <dbReference type="EMBL" id="MDR7355141.1"/>
    </source>
</evidence>
<evidence type="ECO:0000259" key="5">
    <source>
        <dbReference type="PROSITE" id="PS50943"/>
    </source>
</evidence>
<keyword evidence="2" id="KW-0805">Transcription regulation</keyword>
<evidence type="ECO:0000256" key="4">
    <source>
        <dbReference type="ARBA" id="ARBA00023163"/>
    </source>
</evidence>
<dbReference type="PIRSF" id="PIRSF019251">
    <property type="entry name" value="Rv0465c"/>
    <property type="match status" value="1"/>
</dbReference>
<dbReference type="InterPro" id="IPR026281">
    <property type="entry name" value="HTH_RamB"/>
</dbReference>
<dbReference type="Gene3D" id="1.10.260.40">
    <property type="entry name" value="lambda repressor-like DNA-binding domains"/>
    <property type="match status" value="1"/>
</dbReference>
<organism evidence="6 7">
    <name type="scientific">Corynebacterium felinum</name>
    <dbReference type="NCBI Taxonomy" id="131318"/>
    <lineage>
        <taxon>Bacteria</taxon>
        <taxon>Bacillati</taxon>
        <taxon>Actinomycetota</taxon>
        <taxon>Actinomycetes</taxon>
        <taxon>Mycobacteriales</taxon>
        <taxon>Corynebacteriaceae</taxon>
        <taxon>Corynebacterium</taxon>
    </lineage>
</organism>
<evidence type="ECO:0000256" key="3">
    <source>
        <dbReference type="ARBA" id="ARBA00023125"/>
    </source>
</evidence>
<dbReference type="InterPro" id="IPR050807">
    <property type="entry name" value="TransReg_Diox_bact_type"/>
</dbReference>
<dbReference type="EMBL" id="JAVDYF010000001">
    <property type="protein sequence ID" value="MDR7355141.1"/>
    <property type="molecule type" value="Genomic_DNA"/>
</dbReference>
<dbReference type="Pfam" id="PF09856">
    <property type="entry name" value="ScfRs"/>
    <property type="match status" value="1"/>
</dbReference>
<dbReference type="CDD" id="cd00093">
    <property type="entry name" value="HTH_XRE"/>
    <property type="match status" value="1"/>
</dbReference>
<evidence type="ECO:0000256" key="2">
    <source>
        <dbReference type="ARBA" id="ARBA00023015"/>
    </source>
</evidence>
<keyword evidence="3" id="KW-0238">DNA-binding</keyword>
<reference evidence="6 7" key="1">
    <citation type="submission" date="2023-07" db="EMBL/GenBank/DDBJ databases">
        <title>Sequencing the genomes of 1000 actinobacteria strains.</title>
        <authorList>
            <person name="Klenk H.-P."/>
        </authorList>
    </citation>
    <scope>NUCLEOTIDE SEQUENCE [LARGE SCALE GENOMIC DNA]</scope>
    <source>
        <strain evidence="6 7">DSM 44508</strain>
    </source>
</reference>
<sequence>MEKIYAGAKIRTLRRNLGLTQHAMARAANLSTSYLNQLENDQRPLTTTAISNLSKAFSLNSTYFSPETNARFVADLHESFSTAGLSGANPEDLHDLAARYPDLARGIVHLARALTDMTTLVHIQQREGKPLPPTLGTEDFANFAESETYPTSNPQKPYFQSQSMVYEEVRDFFYERRNHISELDTLAEEFAASLGPVGMRVTRLTAALDKRGISVKYKAHDDGPRRIFINQQVRLRIDLTEAQQCFELAMQWCYLVHDALIDTLARDPHLSPEAQKLTRVGLAQYFAAAVVMPYSEFLRTAKENHFDIDRIRSHFGTSFETTCHRLSSLQRENNEGIPFFFIRTDRAGNISKRQSATSFHFSRSGGACPKWVIHRAFETPGRIIRQVAQMPDGRTYLWIARTVASTPRSFSMERTEFAIGLGCDIEQAKNWVYSKGLELAPEAATPIGAGCRICERDNCHQRAFPALGLPLDINENFSPDLPYRPRL</sequence>
<gene>
    <name evidence="6" type="ORF">J2S37_001679</name>
</gene>
<dbReference type="PANTHER" id="PTHR46797:SF23">
    <property type="entry name" value="HTH-TYPE TRANSCRIPTIONAL REGULATOR SUTR"/>
    <property type="match status" value="1"/>
</dbReference>
<dbReference type="RefSeq" id="WP_277104695.1">
    <property type="nucleotide sequence ID" value="NZ_BAAAJS010000068.1"/>
</dbReference>
<name>A0ABU2B951_9CORY</name>
<dbReference type="Proteomes" id="UP001183619">
    <property type="component" value="Unassembled WGS sequence"/>
</dbReference>
<evidence type="ECO:0000313" key="7">
    <source>
        <dbReference type="Proteomes" id="UP001183619"/>
    </source>
</evidence>
<dbReference type="PROSITE" id="PS50943">
    <property type="entry name" value="HTH_CROC1"/>
    <property type="match status" value="1"/>
</dbReference>
<dbReference type="Pfam" id="PF06114">
    <property type="entry name" value="Peptidase_M78"/>
    <property type="match status" value="1"/>
</dbReference>
<evidence type="ECO:0000256" key="1">
    <source>
        <dbReference type="ARBA" id="ARBA00007227"/>
    </source>
</evidence>
<dbReference type="InterPro" id="IPR010359">
    <property type="entry name" value="IrrE_HExxH"/>
</dbReference>
<proteinExistence type="inferred from homology"/>
<dbReference type="InterPro" id="IPR010982">
    <property type="entry name" value="Lambda_DNA-bd_dom_sf"/>
</dbReference>
<dbReference type="SMART" id="SM00530">
    <property type="entry name" value="HTH_XRE"/>
    <property type="match status" value="1"/>
</dbReference>
<dbReference type="InterPro" id="IPR018653">
    <property type="entry name" value="ScfR_C"/>
</dbReference>
<dbReference type="PANTHER" id="PTHR46797">
    <property type="entry name" value="HTH-TYPE TRANSCRIPTIONAL REGULATOR"/>
    <property type="match status" value="1"/>
</dbReference>
<comment type="similarity">
    <text evidence="1">Belongs to the short-chain fatty acyl-CoA assimilation regulator (ScfR) family.</text>
</comment>
<comment type="caution">
    <text evidence="6">The sequence shown here is derived from an EMBL/GenBank/DDBJ whole genome shotgun (WGS) entry which is preliminary data.</text>
</comment>
<dbReference type="Pfam" id="PF01381">
    <property type="entry name" value="HTH_3"/>
    <property type="match status" value="1"/>
</dbReference>
<dbReference type="SUPFAM" id="SSF47413">
    <property type="entry name" value="lambda repressor-like DNA-binding domains"/>
    <property type="match status" value="1"/>
</dbReference>
<feature type="domain" description="HTH cro/C1-type" evidence="5">
    <location>
        <begin position="10"/>
        <end position="64"/>
    </location>
</feature>
<dbReference type="InterPro" id="IPR001387">
    <property type="entry name" value="Cro/C1-type_HTH"/>
</dbReference>
<accession>A0ABU2B951</accession>
<protein>
    <submittedName>
        <fullName evidence="6">Transcriptional regulator/transcriptional regulator with XRE-family HTH domain</fullName>
    </submittedName>
</protein>
<keyword evidence="7" id="KW-1185">Reference proteome</keyword>
<keyword evidence="4" id="KW-0804">Transcription</keyword>